<evidence type="ECO:0000259" key="13">
    <source>
        <dbReference type="Pfam" id="PF16192"/>
    </source>
</evidence>
<evidence type="ECO:0000256" key="3">
    <source>
        <dbReference type="ARBA" id="ARBA00007222"/>
    </source>
</evidence>
<evidence type="ECO:0000313" key="14">
    <source>
        <dbReference type="EMBL" id="TDE94019.1"/>
    </source>
</evidence>
<comment type="caution">
    <text evidence="14">The sequence shown here is derived from an EMBL/GenBank/DDBJ whole genome shotgun (WGS) entry which is preliminary data.</text>
</comment>
<dbReference type="Proteomes" id="UP000504882">
    <property type="component" value="Unassembled WGS sequence"/>
</dbReference>
<feature type="transmembrane region" description="Helical" evidence="10">
    <location>
        <begin position="383"/>
        <end position="406"/>
    </location>
</feature>
<feature type="transmembrane region" description="Helical" evidence="10">
    <location>
        <begin position="588"/>
        <end position="609"/>
    </location>
</feature>
<keyword evidence="8 10" id="KW-0472">Membrane</keyword>
<feature type="domain" description="Protein O-mannosyl-transferase C-terminal four TM" evidence="13">
    <location>
        <begin position="435"/>
        <end position="608"/>
    </location>
</feature>
<evidence type="ECO:0000256" key="11">
    <source>
        <dbReference type="SAM" id="MobiDB-lite"/>
    </source>
</evidence>
<evidence type="ECO:0000256" key="9">
    <source>
        <dbReference type="ARBA" id="ARBA00093617"/>
    </source>
</evidence>
<dbReference type="Pfam" id="PF16192">
    <property type="entry name" value="PMT_4TMC"/>
    <property type="match status" value="1"/>
</dbReference>
<evidence type="ECO:0000256" key="7">
    <source>
        <dbReference type="ARBA" id="ARBA00022989"/>
    </source>
</evidence>
<sequence>MSRSAEGAPDVEASGDAAGSGPTDSPAPSGTPDATGSTVQAGPADATASTGLSSPAGPTGPAAPAQGRDHSTQPRAQHAAPAVGRVTRLREAMRAPKLTYAGRTREQIEQSLLTRLHMASIPGSQLWAWLGPALVTAFAAVLRLAYLDRPARLVFDETYYVKQAYSLLVLGYEGDWNEEPDENFAAGDYSDLQTTADYVVHPGVGKWMIAAGIRLLGVDSPWGWRISAAVIGTISVFLLARIARRLFGSTLLGCTAALFLAIDGIHIVMSRISILDIFLSFWVLAAFGALLLDRERHRRRLASAAAAEIAERGSIRDPWGPRVGVRWWLVVAGVCLGLACGVKWSGIYAVAVFGLFAVAWTISARRAIGVRLWVGAGALRDGVPAFVAMVPTAALTYVLTWLPWWLSPNSYNRHWATEVNAVAEVPERTWMPDWLNSWWEYHLKMWEFHNNLVSEHTYMSKPWGWLLQWRPTSFAWRDIKADAGAMDVCGAERCAGAILAVGNPVIWWGGALALILVIWAAVRRRDWRAWAILAGYLAMYLPWFAYSARTIFTFYTVAFVPFVALALAYVIGELIGPRDLPLSERRPGIWTAAVIVVLALAVSAFYWPIWSNQWVPYTFWRLHMLLPTWV</sequence>
<comment type="pathway">
    <text evidence="2 10">Protein modification; protein glycosylation.</text>
</comment>
<keyword evidence="6 10" id="KW-0812">Transmembrane</keyword>
<accession>A0ABY2E319</accession>
<evidence type="ECO:0000313" key="15">
    <source>
        <dbReference type="Proteomes" id="UP000504882"/>
    </source>
</evidence>
<dbReference type="RefSeq" id="WP_133107745.1">
    <property type="nucleotide sequence ID" value="NZ_SMNA01000005.1"/>
</dbReference>
<keyword evidence="5 10" id="KW-0808">Transferase</keyword>
<reference evidence="14 15" key="1">
    <citation type="submission" date="2019-03" db="EMBL/GenBank/DDBJ databases">
        <title>Genomic features of bacteria from cold environments.</title>
        <authorList>
            <person name="Shen L."/>
        </authorList>
    </citation>
    <scope>NUCLEOTIDE SEQUENCE [LARGE SCALE GENOMIC DNA]</scope>
    <source>
        <strain evidence="15">T3246-1</strain>
    </source>
</reference>
<feature type="transmembrane region" description="Helical" evidence="10">
    <location>
        <begin position="274"/>
        <end position="292"/>
    </location>
</feature>
<proteinExistence type="inferred from homology"/>
<keyword evidence="15" id="KW-1185">Reference proteome</keyword>
<dbReference type="EMBL" id="SMNA01000005">
    <property type="protein sequence ID" value="TDE94019.1"/>
    <property type="molecule type" value="Genomic_DNA"/>
</dbReference>
<keyword evidence="4 10" id="KW-0328">Glycosyltransferase</keyword>
<comment type="subcellular location">
    <subcellularLocation>
        <location evidence="10">Cell membrane</location>
    </subcellularLocation>
    <subcellularLocation>
        <location evidence="1">Endomembrane system</location>
        <topology evidence="1">Multi-pass membrane protein</topology>
    </subcellularLocation>
</comment>
<dbReference type="InterPro" id="IPR032421">
    <property type="entry name" value="PMT_4TMC"/>
</dbReference>
<keyword evidence="10" id="KW-1003">Cell membrane</keyword>
<feature type="transmembrane region" description="Helical" evidence="10">
    <location>
        <begin position="323"/>
        <end position="339"/>
    </location>
</feature>
<dbReference type="PANTHER" id="PTHR10050">
    <property type="entry name" value="DOLICHYL-PHOSPHATE-MANNOSE--PROTEIN MANNOSYLTRANSFERASE"/>
    <property type="match status" value="1"/>
</dbReference>
<dbReference type="Pfam" id="PF02366">
    <property type="entry name" value="PMT"/>
    <property type="match status" value="1"/>
</dbReference>
<feature type="transmembrane region" description="Helical" evidence="10">
    <location>
        <begin position="552"/>
        <end position="576"/>
    </location>
</feature>
<comment type="function">
    <text evidence="10">Protein O-mannosyltransferase that catalyzes the transfer of a single mannose residue from a polyprenol phospho-mannosyl lipidic donor to the hydroxyl group of selected serine and threonine residues in acceptor proteins.</text>
</comment>
<protein>
    <recommendedName>
        <fullName evidence="9 10">Polyprenol-phosphate-mannose--protein mannosyltransferase</fullName>
        <ecNumber evidence="10">2.4.1.-</ecNumber>
    </recommendedName>
</protein>
<feature type="transmembrane region" description="Helical" evidence="10">
    <location>
        <begin position="529"/>
        <end position="546"/>
    </location>
</feature>
<gene>
    <name evidence="14" type="ORF">EXU48_11205</name>
</gene>
<feature type="transmembrane region" description="Helical" evidence="10">
    <location>
        <begin position="247"/>
        <end position="268"/>
    </location>
</feature>
<evidence type="ECO:0000256" key="8">
    <source>
        <dbReference type="ARBA" id="ARBA00023136"/>
    </source>
</evidence>
<feature type="domain" description="ArnT-like N-terminal" evidence="12">
    <location>
        <begin position="134"/>
        <end position="291"/>
    </location>
</feature>
<evidence type="ECO:0000259" key="12">
    <source>
        <dbReference type="Pfam" id="PF02366"/>
    </source>
</evidence>
<name>A0ABY2E319_9MICO</name>
<feature type="transmembrane region" description="Helical" evidence="10">
    <location>
        <begin position="126"/>
        <end position="146"/>
    </location>
</feature>
<dbReference type="EC" id="2.4.1.-" evidence="10"/>
<comment type="similarity">
    <text evidence="3 10">Belongs to the glycosyltransferase 39 family.</text>
</comment>
<evidence type="ECO:0000256" key="10">
    <source>
        <dbReference type="RuleBase" id="RU367007"/>
    </source>
</evidence>
<feature type="compositionally biased region" description="Polar residues" evidence="11">
    <location>
        <begin position="22"/>
        <end position="40"/>
    </location>
</feature>
<feature type="transmembrane region" description="Helical" evidence="10">
    <location>
        <begin position="345"/>
        <end position="362"/>
    </location>
</feature>
<evidence type="ECO:0000256" key="6">
    <source>
        <dbReference type="ARBA" id="ARBA00022692"/>
    </source>
</evidence>
<feature type="compositionally biased region" description="Low complexity" evidence="11">
    <location>
        <begin position="49"/>
        <end position="66"/>
    </location>
</feature>
<dbReference type="InterPro" id="IPR003342">
    <property type="entry name" value="ArnT-like_N"/>
</dbReference>
<feature type="region of interest" description="Disordered" evidence="11">
    <location>
        <begin position="1"/>
        <end position="88"/>
    </location>
</feature>
<dbReference type="PANTHER" id="PTHR10050:SF46">
    <property type="entry name" value="PROTEIN O-MANNOSYL-TRANSFERASE 2"/>
    <property type="match status" value="1"/>
</dbReference>
<evidence type="ECO:0000256" key="1">
    <source>
        <dbReference type="ARBA" id="ARBA00004127"/>
    </source>
</evidence>
<organism evidence="14 15">
    <name type="scientific">Occultella glacieicola</name>
    <dbReference type="NCBI Taxonomy" id="2518684"/>
    <lineage>
        <taxon>Bacteria</taxon>
        <taxon>Bacillati</taxon>
        <taxon>Actinomycetota</taxon>
        <taxon>Actinomycetes</taxon>
        <taxon>Micrococcales</taxon>
        <taxon>Ruaniaceae</taxon>
        <taxon>Occultella</taxon>
    </lineage>
</organism>
<feature type="transmembrane region" description="Helical" evidence="10">
    <location>
        <begin position="222"/>
        <end position="240"/>
    </location>
</feature>
<evidence type="ECO:0000256" key="4">
    <source>
        <dbReference type="ARBA" id="ARBA00022676"/>
    </source>
</evidence>
<dbReference type="InterPro" id="IPR027005">
    <property type="entry name" value="PMT-like"/>
</dbReference>
<evidence type="ECO:0000256" key="5">
    <source>
        <dbReference type="ARBA" id="ARBA00022679"/>
    </source>
</evidence>
<feature type="transmembrane region" description="Helical" evidence="10">
    <location>
        <begin position="505"/>
        <end position="522"/>
    </location>
</feature>
<keyword evidence="7 10" id="KW-1133">Transmembrane helix</keyword>
<evidence type="ECO:0000256" key="2">
    <source>
        <dbReference type="ARBA" id="ARBA00004922"/>
    </source>
</evidence>